<dbReference type="AlphaFoldDB" id="A0A1Y2BKN3"/>
<accession>A0A1Y2BKN3</accession>
<reference evidence="3 4" key="1">
    <citation type="submission" date="2016-07" db="EMBL/GenBank/DDBJ databases">
        <title>Pervasive Adenine N6-methylation of Active Genes in Fungi.</title>
        <authorList>
            <consortium name="DOE Joint Genome Institute"/>
            <person name="Mondo S.J."/>
            <person name="Dannebaum R.O."/>
            <person name="Kuo R.C."/>
            <person name="Labutti K."/>
            <person name="Haridas S."/>
            <person name="Kuo A."/>
            <person name="Salamov A."/>
            <person name="Ahrendt S.R."/>
            <person name="Lipzen A."/>
            <person name="Sullivan W."/>
            <person name="Andreopoulos W.B."/>
            <person name="Clum A."/>
            <person name="Lindquist E."/>
            <person name="Daum C."/>
            <person name="Ramamoorthy G.K."/>
            <person name="Gryganskyi A."/>
            <person name="Culley D."/>
            <person name="Magnuson J.K."/>
            <person name="James T.Y."/>
            <person name="O'Malley M.A."/>
            <person name="Stajich J.E."/>
            <person name="Spatafora J.W."/>
            <person name="Visel A."/>
            <person name="Grigoriev I.V."/>
        </authorList>
    </citation>
    <scope>NUCLEOTIDE SEQUENCE [LARGE SCALE GENOMIC DNA]</scope>
    <source>
        <strain evidence="3 4">68-887.2</strain>
    </source>
</reference>
<feature type="transmembrane region" description="Helical" evidence="2">
    <location>
        <begin position="43"/>
        <end position="64"/>
    </location>
</feature>
<evidence type="ECO:0000313" key="4">
    <source>
        <dbReference type="Proteomes" id="UP000193986"/>
    </source>
</evidence>
<protein>
    <submittedName>
        <fullName evidence="3">Uncharacterized protein</fullName>
    </submittedName>
</protein>
<sequence length="202" mass="22077">MSFQDTADMVDEVGHRPSPVDTVVRPARHSTSPSRPNRFRQPFASSLLRFLPILAAYLISGALVTDRTSPPTFYTIALILTAAAFFPTAPVAAACSGLALFAQLFLALDHIHGHCGDNYAVLIGGEAPFKKGLGSLAWYRQCVQPAHAWWVMVLINVLWLFAFASEVFHSLRPSRSRIALPMNENLVEIPASLTTTSSRISV</sequence>
<feature type="transmembrane region" description="Helical" evidence="2">
    <location>
        <begin position="148"/>
        <end position="168"/>
    </location>
</feature>
<evidence type="ECO:0000256" key="2">
    <source>
        <dbReference type="SAM" id="Phobius"/>
    </source>
</evidence>
<dbReference type="OrthoDB" id="3361393at2759"/>
<gene>
    <name evidence="3" type="ORF">BCR39DRAFT_508759</name>
</gene>
<dbReference type="InParanoid" id="A0A1Y2BKN3"/>
<keyword evidence="2" id="KW-1133">Transmembrane helix</keyword>
<name>A0A1Y2BKN3_9TREE</name>
<proteinExistence type="predicted"/>
<evidence type="ECO:0000256" key="1">
    <source>
        <dbReference type="SAM" id="MobiDB-lite"/>
    </source>
</evidence>
<evidence type="ECO:0000313" key="3">
    <source>
        <dbReference type="EMBL" id="ORY35321.1"/>
    </source>
</evidence>
<comment type="caution">
    <text evidence="3">The sequence shown here is derived from an EMBL/GenBank/DDBJ whole genome shotgun (WGS) entry which is preliminary data.</text>
</comment>
<organism evidence="3 4">
    <name type="scientific">Naematelia encephala</name>
    <dbReference type="NCBI Taxonomy" id="71784"/>
    <lineage>
        <taxon>Eukaryota</taxon>
        <taxon>Fungi</taxon>
        <taxon>Dikarya</taxon>
        <taxon>Basidiomycota</taxon>
        <taxon>Agaricomycotina</taxon>
        <taxon>Tremellomycetes</taxon>
        <taxon>Tremellales</taxon>
        <taxon>Naemateliaceae</taxon>
        <taxon>Naematelia</taxon>
    </lineage>
</organism>
<feature type="region of interest" description="Disordered" evidence="1">
    <location>
        <begin position="1"/>
        <end position="38"/>
    </location>
</feature>
<keyword evidence="4" id="KW-1185">Reference proteome</keyword>
<keyword evidence="2" id="KW-0812">Transmembrane</keyword>
<keyword evidence="2" id="KW-0472">Membrane</keyword>
<dbReference type="Proteomes" id="UP000193986">
    <property type="component" value="Unassembled WGS sequence"/>
</dbReference>
<dbReference type="EMBL" id="MCFC01000001">
    <property type="protein sequence ID" value="ORY35321.1"/>
    <property type="molecule type" value="Genomic_DNA"/>
</dbReference>
<feature type="transmembrane region" description="Helical" evidence="2">
    <location>
        <begin position="76"/>
        <end position="102"/>
    </location>
</feature>